<proteinExistence type="predicted"/>
<organism evidence="1">
    <name type="scientific">uncultured Caudovirales phage</name>
    <dbReference type="NCBI Taxonomy" id="2100421"/>
    <lineage>
        <taxon>Viruses</taxon>
        <taxon>Duplodnaviria</taxon>
        <taxon>Heunggongvirae</taxon>
        <taxon>Uroviricota</taxon>
        <taxon>Caudoviricetes</taxon>
        <taxon>Peduoviridae</taxon>
        <taxon>Maltschvirus</taxon>
        <taxon>Maltschvirus maltsch</taxon>
    </lineage>
</organism>
<gene>
    <name evidence="1" type="ORF">UFOVP1155_43</name>
</gene>
<accession>A0A6J5QSD6</accession>
<protein>
    <submittedName>
        <fullName evidence="1">Uncharacterized protein</fullName>
    </submittedName>
</protein>
<evidence type="ECO:0000313" key="1">
    <source>
        <dbReference type="EMBL" id="CAB4187609.1"/>
    </source>
</evidence>
<dbReference type="EMBL" id="LR797111">
    <property type="protein sequence ID" value="CAB4187609.1"/>
    <property type="molecule type" value="Genomic_DNA"/>
</dbReference>
<name>A0A6J5QSD6_9CAUD</name>
<reference evidence="1" key="1">
    <citation type="submission" date="2020-05" db="EMBL/GenBank/DDBJ databases">
        <authorList>
            <person name="Chiriac C."/>
            <person name="Salcher M."/>
            <person name="Ghai R."/>
            <person name="Kavagutti S V."/>
        </authorList>
    </citation>
    <scope>NUCLEOTIDE SEQUENCE</scope>
</reference>
<sequence length="72" mass="8292">MYTHLKTLERELDSLIVKSLADGNMLVEIKYKDAPGVMSRLAIADEIGELIYEHIGKIRHKRDKRKKVSNVI</sequence>